<accession>A0A3G5AF68</accession>
<evidence type="ECO:0000256" key="2">
    <source>
        <dbReference type="ARBA" id="ARBA00022741"/>
    </source>
</evidence>
<dbReference type="CDD" id="cd00154">
    <property type="entry name" value="Rab"/>
    <property type="match status" value="1"/>
</dbReference>
<dbReference type="SUPFAM" id="SSF52540">
    <property type="entry name" value="P-loop containing nucleoside triphosphate hydrolases"/>
    <property type="match status" value="1"/>
</dbReference>
<comment type="subcellular location">
    <subcellularLocation>
        <location evidence="1">Host cell membrane</location>
        <topology evidence="1">Lipid-anchor</topology>
        <orientation evidence="1">Cytoplasmic side</orientation>
    </subcellularLocation>
</comment>
<protein>
    <submittedName>
        <fullName evidence="4">Rab family small GTPase</fullName>
    </submittedName>
</protein>
<keyword evidence="3" id="KW-0342">GTP-binding</keyword>
<dbReference type="PROSITE" id="PS51419">
    <property type="entry name" value="RAB"/>
    <property type="match status" value="1"/>
</dbReference>
<dbReference type="InterPro" id="IPR050227">
    <property type="entry name" value="Rab"/>
</dbReference>
<dbReference type="InterPro" id="IPR027417">
    <property type="entry name" value="P-loop_NTPase"/>
</dbReference>
<dbReference type="Gene3D" id="3.40.50.300">
    <property type="entry name" value="P-loop containing nucleotide triphosphate hydrolases"/>
    <property type="match status" value="1"/>
</dbReference>
<evidence type="ECO:0000256" key="1">
    <source>
        <dbReference type="ARBA" id="ARBA00004112"/>
    </source>
</evidence>
<dbReference type="PRINTS" id="PR00449">
    <property type="entry name" value="RASTRNSFRMNG"/>
</dbReference>
<keyword evidence="2" id="KW-0547">Nucleotide-binding</keyword>
<organism evidence="4">
    <name type="scientific">Satyrvirus sp</name>
    <dbReference type="NCBI Taxonomy" id="2487771"/>
    <lineage>
        <taxon>Viruses</taxon>
        <taxon>Varidnaviria</taxon>
        <taxon>Bamfordvirae</taxon>
        <taxon>Nucleocytoviricota</taxon>
        <taxon>Megaviricetes</taxon>
        <taxon>Imitervirales</taxon>
        <taxon>Mimiviridae</taxon>
        <taxon>Megamimivirinae</taxon>
    </lineage>
</organism>
<dbReference type="GO" id="GO:0005525">
    <property type="term" value="F:GTP binding"/>
    <property type="evidence" value="ECO:0007669"/>
    <property type="project" value="UniProtKB-KW"/>
</dbReference>
<evidence type="ECO:0000256" key="3">
    <source>
        <dbReference type="ARBA" id="ARBA00023134"/>
    </source>
</evidence>
<dbReference type="NCBIfam" id="TIGR00231">
    <property type="entry name" value="small_GTP"/>
    <property type="match status" value="1"/>
</dbReference>
<reference evidence="4" key="1">
    <citation type="submission" date="2018-10" db="EMBL/GenBank/DDBJ databases">
        <title>Hidden diversity of soil giant viruses.</title>
        <authorList>
            <person name="Schulz F."/>
            <person name="Alteio L."/>
            <person name="Goudeau D."/>
            <person name="Ryan E.M."/>
            <person name="Malmstrom R.R."/>
            <person name="Blanchard J."/>
            <person name="Woyke T."/>
        </authorList>
    </citation>
    <scope>NUCLEOTIDE SEQUENCE</scope>
    <source>
        <strain evidence="4">SAV1</strain>
    </source>
</reference>
<dbReference type="GO" id="GO:0020002">
    <property type="term" value="C:host cell plasma membrane"/>
    <property type="evidence" value="ECO:0007669"/>
    <property type="project" value="UniProtKB-SubCell"/>
</dbReference>
<dbReference type="Pfam" id="PF00071">
    <property type="entry name" value="Ras"/>
    <property type="match status" value="1"/>
</dbReference>
<dbReference type="GO" id="GO:0003924">
    <property type="term" value="F:GTPase activity"/>
    <property type="evidence" value="ECO:0007669"/>
    <property type="project" value="InterPro"/>
</dbReference>
<name>A0A3G5AF68_9VIRU</name>
<gene>
    <name evidence="4" type="ORF">Satyrvirus40_1</name>
</gene>
<dbReference type="InterPro" id="IPR001806">
    <property type="entry name" value="Small_GTPase"/>
</dbReference>
<dbReference type="EMBL" id="MK072476">
    <property type="protein sequence ID" value="AYV85778.1"/>
    <property type="molecule type" value="Genomic_DNA"/>
</dbReference>
<dbReference type="InterPro" id="IPR005225">
    <property type="entry name" value="Small_GTP-bd"/>
</dbReference>
<evidence type="ECO:0000313" key="4">
    <source>
        <dbReference type="EMBL" id="AYV85778.1"/>
    </source>
</evidence>
<dbReference type="PANTHER" id="PTHR47977">
    <property type="entry name" value="RAS-RELATED PROTEIN RAB"/>
    <property type="match status" value="1"/>
</dbReference>
<sequence>MNFYDYTIKLVIAGEYNVGKSSIMTVYCDNIYSDIYNSTIGVDFRTKTILMNGKKIKVQIWDVAGQDKYRQIATVYYRGASGIILVFDLTNIISFAKLDIWINEIKQNSINSWK</sequence>
<dbReference type="SMART" id="SM00175">
    <property type="entry name" value="RAB"/>
    <property type="match status" value="1"/>
</dbReference>
<dbReference type="FunFam" id="3.40.50.300:FF:001447">
    <property type="entry name" value="Ras-related protein Rab-1B"/>
    <property type="match status" value="1"/>
</dbReference>
<proteinExistence type="predicted"/>